<gene>
    <name evidence="2" type="ORF">I8D64_08105</name>
</gene>
<name>A0ABS1B9N0_9MICO</name>
<comment type="caution">
    <text evidence="2">The sequence shown here is derived from an EMBL/GenBank/DDBJ whole genome shotgun (WGS) entry which is preliminary data.</text>
</comment>
<dbReference type="RefSeq" id="WP_200501979.1">
    <property type="nucleotide sequence ID" value="NZ_JAEDAJ010000003.1"/>
</dbReference>
<dbReference type="Proteomes" id="UP000612352">
    <property type="component" value="Unassembled WGS sequence"/>
</dbReference>
<keyword evidence="3" id="KW-1185">Reference proteome</keyword>
<evidence type="ECO:0008006" key="4">
    <source>
        <dbReference type="Google" id="ProtNLM"/>
    </source>
</evidence>
<dbReference type="EMBL" id="JAEDAJ010000003">
    <property type="protein sequence ID" value="MBK0331363.1"/>
    <property type="molecule type" value="Genomic_DNA"/>
</dbReference>
<organism evidence="2 3">
    <name type="scientific">Brachybacterium halotolerans</name>
    <dbReference type="NCBI Taxonomy" id="2795215"/>
    <lineage>
        <taxon>Bacteria</taxon>
        <taxon>Bacillati</taxon>
        <taxon>Actinomycetota</taxon>
        <taxon>Actinomycetes</taxon>
        <taxon>Micrococcales</taxon>
        <taxon>Dermabacteraceae</taxon>
        <taxon>Brachybacterium</taxon>
    </lineage>
</organism>
<proteinExistence type="predicted"/>
<sequence length="184" mass="18988">MTAPGIRHRRPGAGLGPTSGQGVKTWVVVLALVLASLIGLMLSEALQQSTTEVARGSAASSPETGNAPGKNSSGLPVLTESTLGTEAQRLVASGGTFQAPATFDLNRCLEQQGVTDAPIVMEEIEWGADSGQYWMIVHGPYQRDSLRANGGIVQITVVRPTCGTESADAAGTLVWNGSTNIGSV</sequence>
<evidence type="ECO:0000313" key="2">
    <source>
        <dbReference type="EMBL" id="MBK0331363.1"/>
    </source>
</evidence>
<accession>A0ABS1B9N0</accession>
<protein>
    <recommendedName>
        <fullName evidence="4">PASTA domain-containing protein</fullName>
    </recommendedName>
</protein>
<feature type="region of interest" description="Disordered" evidence="1">
    <location>
        <begin position="53"/>
        <end position="77"/>
    </location>
</feature>
<evidence type="ECO:0000313" key="3">
    <source>
        <dbReference type="Proteomes" id="UP000612352"/>
    </source>
</evidence>
<evidence type="ECO:0000256" key="1">
    <source>
        <dbReference type="SAM" id="MobiDB-lite"/>
    </source>
</evidence>
<reference evidence="2 3" key="1">
    <citation type="submission" date="2020-12" db="EMBL/GenBank/DDBJ databases">
        <title>Brachybacterium sp. MASK1Z-5, whole genome shotgun sequence.</title>
        <authorList>
            <person name="Tuo L."/>
        </authorList>
    </citation>
    <scope>NUCLEOTIDE SEQUENCE [LARGE SCALE GENOMIC DNA]</scope>
    <source>
        <strain evidence="2 3">MASK1Z-5</strain>
    </source>
</reference>